<keyword evidence="5" id="KW-0413">Isomerase</keyword>
<comment type="catalytic activity">
    <reaction evidence="1">
        <text>a uridine in RNA = a pseudouridine in RNA</text>
        <dbReference type="Rhea" id="RHEA:48348"/>
        <dbReference type="Rhea" id="RHEA-COMP:12068"/>
        <dbReference type="Rhea" id="RHEA-COMP:12069"/>
        <dbReference type="ChEBI" id="CHEBI:65314"/>
        <dbReference type="ChEBI" id="CHEBI:65315"/>
    </reaction>
</comment>
<dbReference type="Gene3D" id="3.30.2350.10">
    <property type="entry name" value="Pseudouridine synthase"/>
    <property type="match status" value="1"/>
</dbReference>
<evidence type="ECO:0000259" key="4">
    <source>
        <dbReference type="Pfam" id="PF00849"/>
    </source>
</evidence>
<reference evidence="6" key="1">
    <citation type="journal article" date="2019" name="Int. J. Syst. Evol. Microbiol.">
        <title>The Global Catalogue of Microorganisms (GCM) 10K type strain sequencing project: providing services to taxonomists for standard genome sequencing and annotation.</title>
        <authorList>
            <consortium name="The Broad Institute Genomics Platform"/>
            <consortium name="The Broad Institute Genome Sequencing Center for Infectious Disease"/>
            <person name="Wu L."/>
            <person name="Ma J."/>
        </authorList>
    </citation>
    <scope>NUCLEOTIDE SEQUENCE [LARGE SCALE GENOMIC DNA]</scope>
    <source>
        <strain evidence="6">CCM 8904</strain>
    </source>
</reference>
<feature type="domain" description="Pseudouridine synthase RsuA/RluA-like" evidence="4">
    <location>
        <begin position="84"/>
        <end position="235"/>
    </location>
</feature>
<dbReference type="InterPro" id="IPR006145">
    <property type="entry name" value="PsdUridine_synth_RsuA/RluA"/>
</dbReference>
<proteinExistence type="predicted"/>
<name>A0ABW1RDF7_9LACO</name>
<dbReference type="GO" id="GO:0016853">
    <property type="term" value="F:isomerase activity"/>
    <property type="evidence" value="ECO:0007669"/>
    <property type="project" value="UniProtKB-KW"/>
</dbReference>
<dbReference type="InterPro" id="IPR050188">
    <property type="entry name" value="RluA_PseudoU_synthase"/>
</dbReference>
<evidence type="ECO:0000256" key="1">
    <source>
        <dbReference type="ARBA" id="ARBA00000073"/>
    </source>
</evidence>
<evidence type="ECO:0000256" key="3">
    <source>
        <dbReference type="ARBA" id="ARBA00033164"/>
    </source>
</evidence>
<dbReference type="PANTHER" id="PTHR21600">
    <property type="entry name" value="MITOCHONDRIAL RNA PSEUDOURIDINE SYNTHASE"/>
    <property type="match status" value="1"/>
</dbReference>
<dbReference type="InterPro" id="IPR020103">
    <property type="entry name" value="PsdUridine_synth_cat_dom_sf"/>
</dbReference>
<dbReference type="Proteomes" id="UP001596289">
    <property type="component" value="Unassembled WGS sequence"/>
</dbReference>
<dbReference type="Pfam" id="PF00849">
    <property type="entry name" value="PseudoU_synth_2"/>
    <property type="match status" value="1"/>
</dbReference>
<comment type="caution">
    <text evidence="5">The sequence shown here is derived from an EMBL/GenBank/DDBJ whole genome shotgun (WGS) entry which is preliminary data.</text>
</comment>
<dbReference type="PANTHER" id="PTHR21600:SF35">
    <property type="entry name" value="PSEUDOURIDINE SYNTHASE"/>
    <property type="match status" value="1"/>
</dbReference>
<evidence type="ECO:0000313" key="6">
    <source>
        <dbReference type="Proteomes" id="UP001596289"/>
    </source>
</evidence>
<dbReference type="CDD" id="cd02869">
    <property type="entry name" value="PseudoU_synth_RluA_like"/>
    <property type="match status" value="1"/>
</dbReference>
<gene>
    <name evidence="5" type="ORF">ACFQGP_08040</name>
</gene>
<evidence type="ECO:0000256" key="2">
    <source>
        <dbReference type="ARBA" id="ARBA00031870"/>
    </source>
</evidence>
<protein>
    <recommendedName>
        <fullName evidence="2">RNA pseudouridylate synthase</fullName>
    </recommendedName>
    <alternativeName>
        <fullName evidence="3">RNA-uridine isomerase</fullName>
    </alternativeName>
</protein>
<sequence length="295" mass="32271">MKFSWCNQGPTMTVTRFLQQQGVSKRLLKQLKYYGQVWLNGYPCRLIDLLPVNAEIKIKLPAESGDPLAAISLQPLILLAETPHWLVVNKPAGLASVPGPQTGSDTLVSRVRGYLLQSGAENVVPHLVSRLDYGTSGVVLVAKHSFAHSRLASATTIREKNYLAVVAGMIHASHGMITLPLGQRPTQPAGIIDLAGKPATTEFWREGYLPQLEATVLKLKLHSGRRHQIRIHLQAVGHPLLGDNLYGGPLDRGISRQALHAQQLIFTDPFTQQLQTITAPLPTDLAQLFKSTSSQ</sequence>
<organism evidence="5 6">
    <name type="scientific">Loigolactobacillus jiayinensis</name>
    <dbReference type="NCBI Taxonomy" id="2486016"/>
    <lineage>
        <taxon>Bacteria</taxon>
        <taxon>Bacillati</taxon>
        <taxon>Bacillota</taxon>
        <taxon>Bacilli</taxon>
        <taxon>Lactobacillales</taxon>
        <taxon>Lactobacillaceae</taxon>
        <taxon>Loigolactobacillus</taxon>
    </lineage>
</organism>
<keyword evidence="6" id="KW-1185">Reference proteome</keyword>
<dbReference type="SUPFAM" id="SSF55120">
    <property type="entry name" value="Pseudouridine synthase"/>
    <property type="match status" value="1"/>
</dbReference>
<evidence type="ECO:0000313" key="5">
    <source>
        <dbReference type="EMBL" id="MFC6170522.1"/>
    </source>
</evidence>
<dbReference type="RefSeq" id="WP_125552114.1">
    <property type="nucleotide sequence ID" value="NZ_JBHSSL010000046.1"/>
</dbReference>
<dbReference type="EMBL" id="JBHSSL010000046">
    <property type="protein sequence ID" value="MFC6170522.1"/>
    <property type="molecule type" value="Genomic_DNA"/>
</dbReference>
<accession>A0ABW1RDF7</accession>